<feature type="compositionally biased region" description="Basic and acidic residues" evidence="1">
    <location>
        <begin position="83"/>
        <end position="114"/>
    </location>
</feature>
<dbReference type="GO" id="GO:0042023">
    <property type="term" value="P:DNA endoreduplication"/>
    <property type="evidence" value="ECO:0007669"/>
    <property type="project" value="InterPro"/>
</dbReference>
<dbReference type="GO" id="GO:0009330">
    <property type="term" value="C:DNA topoisomerase type II (double strand cut, ATP-hydrolyzing) complex"/>
    <property type="evidence" value="ECO:0007669"/>
    <property type="project" value="InterPro"/>
</dbReference>
<protein>
    <recommendedName>
        <fullName evidence="4">DNA-binding protein BIN4</fullName>
    </recommendedName>
</protein>
<dbReference type="GO" id="GO:0005634">
    <property type="term" value="C:nucleus"/>
    <property type="evidence" value="ECO:0007669"/>
    <property type="project" value="TreeGrafter"/>
</dbReference>
<dbReference type="AlphaFoldDB" id="A0A2G5DJU6"/>
<evidence type="ECO:0000256" key="1">
    <source>
        <dbReference type="SAM" id="MobiDB-lite"/>
    </source>
</evidence>
<dbReference type="Proteomes" id="UP000230069">
    <property type="component" value="Unassembled WGS sequence"/>
</dbReference>
<gene>
    <name evidence="2" type="ORF">AQUCO_01800089v1</name>
</gene>
<reference evidence="2 3" key="1">
    <citation type="submission" date="2017-09" db="EMBL/GenBank/DDBJ databases">
        <title>WGS assembly of Aquilegia coerulea Goldsmith.</title>
        <authorList>
            <person name="Hodges S."/>
            <person name="Kramer E."/>
            <person name="Nordborg M."/>
            <person name="Tomkins J."/>
            <person name="Borevitz J."/>
            <person name="Derieg N."/>
            <person name="Yan J."/>
            <person name="Mihaltcheva S."/>
            <person name="Hayes R.D."/>
            <person name="Rokhsar D."/>
        </authorList>
    </citation>
    <scope>NUCLEOTIDE SEQUENCE [LARGE SCALE GENOMIC DNA]</scope>
    <source>
        <strain evidence="3">cv. Goldsmith</strain>
    </source>
</reference>
<feature type="region of interest" description="Disordered" evidence="1">
    <location>
        <begin position="22"/>
        <end position="126"/>
    </location>
</feature>
<sequence>MSNSREGSPDWLRSYEAPKRSFLTLSSDSEPSATSSPIDEDEISYKEPAIRNIDQNQDTVLIDSDTDSPVSKPPKSKSLKSKVKTETQKRKRGDGVKGEDVMEAILEKPVEPQKRKGSGVKQEDVKEEILEKTSEPHVSSRLPLVISEKVHRSKALVECEGESIDMSGDVGAVGRVVITDAQSGDPEMLLDLKGTIYKTTVIPSRTFCVVSFNQAEAKIEAVMNDFIQLKPISNVYEAETMIEGSHFISSFWPCALVDHATTLQTIE</sequence>
<dbReference type="OrthoDB" id="549068at2759"/>
<evidence type="ECO:0000313" key="2">
    <source>
        <dbReference type="EMBL" id="PIA43799.1"/>
    </source>
</evidence>
<dbReference type="EMBL" id="KZ305035">
    <property type="protein sequence ID" value="PIA43799.1"/>
    <property type="molecule type" value="Genomic_DNA"/>
</dbReference>
<name>A0A2G5DJU6_AQUCA</name>
<evidence type="ECO:0008006" key="4">
    <source>
        <dbReference type="Google" id="ProtNLM"/>
    </source>
</evidence>
<accession>A0A2G5DJU6</accession>
<dbReference type="PANTHER" id="PTHR34810">
    <property type="entry name" value="DNA-BINDING PROTEIN BIN4"/>
    <property type="match status" value="1"/>
</dbReference>
<dbReference type="GO" id="GO:0051276">
    <property type="term" value="P:chromosome organization"/>
    <property type="evidence" value="ECO:0007669"/>
    <property type="project" value="TreeGrafter"/>
</dbReference>
<dbReference type="GO" id="GO:0003690">
    <property type="term" value="F:double-stranded DNA binding"/>
    <property type="evidence" value="ECO:0007669"/>
    <property type="project" value="InterPro"/>
</dbReference>
<keyword evidence="3" id="KW-1185">Reference proteome</keyword>
<dbReference type="PANTHER" id="PTHR34810:SF1">
    <property type="entry name" value="DNA-BINDING PROTEIN BIN4"/>
    <property type="match status" value="1"/>
</dbReference>
<evidence type="ECO:0000313" key="3">
    <source>
        <dbReference type="Proteomes" id="UP000230069"/>
    </source>
</evidence>
<proteinExistence type="predicted"/>
<organism evidence="2 3">
    <name type="scientific">Aquilegia coerulea</name>
    <name type="common">Rocky mountain columbine</name>
    <dbReference type="NCBI Taxonomy" id="218851"/>
    <lineage>
        <taxon>Eukaryota</taxon>
        <taxon>Viridiplantae</taxon>
        <taxon>Streptophyta</taxon>
        <taxon>Embryophyta</taxon>
        <taxon>Tracheophyta</taxon>
        <taxon>Spermatophyta</taxon>
        <taxon>Magnoliopsida</taxon>
        <taxon>Ranunculales</taxon>
        <taxon>Ranunculaceae</taxon>
        <taxon>Thalictroideae</taxon>
        <taxon>Aquilegia</taxon>
    </lineage>
</organism>
<feature type="compositionally biased region" description="Low complexity" evidence="1">
    <location>
        <begin position="26"/>
        <end position="36"/>
    </location>
</feature>
<dbReference type="InterPro" id="IPR033246">
    <property type="entry name" value="BIN4"/>
</dbReference>